<accession>A0ABX1F8D5</accession>
<gene>
    <name evidence="2" type="ORF">HB662_27840</name>
</gene>
<dbReference type="Gene3D" id="3.50.50.60">
    <property type="entry name" value="FAD/NAD(P)-binding domain"/>
    <property type="match status" value="1"/>
</dbReference>
<dbReference type="PANTHER" id="PTHR43539:SF78">
    <property type="entry name" value="FLAVIN-CONTAINING MONOOXYGENASE"/>
    <property type="match status" value="1"/>
</dbReference>
<comment type="caution">
    <text evidence="2">The sequence shown here is derived from an EMBL/GenBank/DDBJ whole genome shotgun (WGS) entry which is preliminary data.</text>
</comment>
<organism evidence="2 3">
    <name type="scientific">Falsiroseomonas frigidaquae</name>
    <dbReference type="NCBI Taxonomy" id="487318"/>
    <lineage>
        <taxon>Bacteria</taxon>
        <taxon>Pseudomonadati</taxon>
        <taxon>Pseudomonadota</taxon>
        <taxon>Alphaproteobacteria</taxon>
        <taxon>Acetobacterales</taxon>
        <taxon>Roseomonadaceae</taxon>
        <taxon>Falsiroseomonas</taxon>
    </lineage>
</organism>
<dbReference type="PANTHER" id="PTHR43539">
    <property type="entry name" value="FLAVIN-BINDING MONOOXYGENASE-LIKE PROTEIN (AFU_ORTHOLOGUE AFUA_4G09220)"/>
    <property type="match status" value="1"/>
</dbReference>
<evidence type="ECO:0000313" key="3">
    <source>
        <dbReference type="Proteomes" id="UP000765160"/>
    </source>
</evidence>
<evidence type="ECO:0000313" key="2">
    <source>
        <dbReference type="EMBL" id="NKE48612.1"/>
    </source>
</evidence>
<dbReference type="SUPFAM" id="SSF51905">
    <property type="entry name" value="FAD/NAD(P)-binding domain"/>
    <property type="match status" value="1"/>
</dbReference>
<sequence>MPRTTDAIIIGAGQAGLAMSHCLARLGVEHVLLERGRVAERWRSERWNSLRLLTPNWMSRMPGGWCYRGPEPEGFMSMPEVAAYLDGYARSFAAPVEADTTVTAVRRIAAGYAVETDRGDWRARAVVIATGHCDRPAVPAMAGDLPRHILQCTPGAYRAPAGLPAGGVLVVGASASGVQLAEEIQRAGHPVTLAVGRHTRLPRRWRGRDIMAWMDQAGILGEGAERVRSLAQSRAQPSLQLVGRTDVQSLDLGHLHRMGVRVVGRLRGISGHTLHLADDLPETTAASQRSLDRLLDRIAPLADAANAPAEDPPRALLLPGETPARLDLAAAGIRTVLWATGFRRSYDWLQVPGTLDSAGELLHEGGVLPVPGLYVLGLHFMRRRNSSFIDGVGADAEALAWHLLGHCVGSTSGCHAAA</sequence>
<reference evidence="2 3" key="1">
    <citation type="submission" date="2020-03" db="EMBL/GenBank/DDBJ databases">
        <title>Roseomonas selenitidurans sp. nov. isolated from soil.</title>
        <authorList>
            <person name="Liu H."/>
        </authorList>
    </citation>
    <scope>NUCLEOTIDE SEQUENCE [LARGE SCALE GENOMIC DNA]</scope>
    <source>
        <strain evidence="2 3">JCM 15073</strain>
    </source>
</reference>
<dbReference type="PRINTS" id="PR00411">
    <property type="entry name" value="PNDRDTASEI"/>
</dbReference>
<keyword evidence="1" id="KW-0560">Oxidoreductase</keyword>
<name>A0ABX1F8D5_9PROT</name>
<dbReference type="InterPro" id="IPR050982">
    <property type="entry name" value="Auxin_biosynth/cation_transpt"/>
</dbReference>
<keyword evidence="3" id="KW-1185">Reference proteome</keyword>
<dbReference type="InterPro" id="IPR036188">
    <property type="entry name" value="FAD/NAD-bd_sf"/>
</dbReference>
<dbReference type="Pfam" id="PF13738">
    <property type="entry name" value="Pyr_redox_3"/>
    <property type="match status" value="1"/>
</dbReference>
<proteinExistence type="predicted"/>
<dbReference type="Proteomes" id="UP000765160">
    <property type="component" value="Unassembled WGS sequence"/>
</dbReference>
<protein>
    <submittedName>
        <fullName evidence="2">NAD(P)-binding domain-containing protein</fullName>
    </submittedName>
</protein>
<evidence type="ECO:0000256" key="1">
    <source>
        <dbReference type="ARBA" id="ARBA00023002"/>
    </source>
</evidence>
<dbReference type="EMBL" id="JAAVTX010000011">
    <property type="protein sequence ID" value="NKE48612.1"/>
    <property type="molecule type" value="Genomic_DNA"/>
</dbReference>
<dbReference type="RefSeq" id="WP_168055182.1">
    <property type="nucleotide sequence ID" value="NZ_JAATJR010000011.1"/>
</dbReference>